<evidence type="ECO:0000313" key="4">
    <source>
        <dbReference type="EMBL" id="TCK72754.1"/>
    </source>
</evidence>
<name>A0A4R1L407_9BACT</name>
<gene>
    <name evidence="4" type="ORF">C7378_2344</name>
</gene>
<dbReference type="EMBL" id="SMGK01000003">
    <property type="protein sequence ID" value="TCK72754.1"/>
    <property type="molecule type" value="Genomic_DNA"/>
</dbReference>
<dbReference type="SUPFAM" id="SSF49764">
    <property type="entry name" value="HSP20-like chaperones"/>
    <property type="match status" value="1"/>
</dbReference>
<evidence type="ECO:0000256" key="2">
    <source>
        <dbReference type="RuleBase" id="RU003616"/>
    </source>
</evidence>
<dbReference type="InterPro" id="IPR031107">
    <property type="entry name" value="Small_HSP"/>
</dbReference>
<dbReference type="AlphaFoldDB" id="A0A4R1L407"/>
<dbReference type="RefSeq" id="WP_131996555.1">
    <property type="nucleotide sequence ID" value="NZ_SMGK01000003.1"/>
</dbReference>
<feature type="domain" description="SHSP" evidence="3">
    <location>
        <begin position="60"/>
        <end position="173"/>
    </location>
</feature>
<dbReference type="PROSITE" id="PS01031">
    <property type="entry name" value="SHSP"/>
    <property type="match status" value="1"/>
</dbReference>
<dbReference type="CDD" id="cd06464">
    <property type="entry name" value="ACD_sHsps-like"/>
    <property type="match status" value="1"/>
</dbReference>
<evidence type="ECO:0000259" key="3">
    <source>
        <dbReference type="PROSITE" id="PS01031"/>
    </source>
</evidence>
<comment type="similarity">
    <text evidence="1 2">Belongs to the small heat shock protein (HSP20) family.</text>
</comment>
<dbReference type="InterPro" id="IPR021327">
    <property type="entry name" value="DUF2934"/>
</dbReference>
<sequence>MSTSLTTNPRSSSRIMVEFPKVRDVFEHFNAVTDAIAKEAFSLFQQRGGTNGKDWDDWLRAESELLRPVPIEMTESNDSYVIRAEVPGFDAKELNIQVEPSYVHIHGKAEQTKENKKDEQVKYSEVSARELCRRIDLPTAINPDKVSASLEKGVLELHLAKASPSKSIEVKAA</sequence>
<dbReference type="Pfam" id="PF00011">
    <property type="entry name" value="HSP20"/>
    <property type="match status" value="1"/>
</dbReference>
<dbReference type="OrthoDB" id="9811615at2"/>
<evidence type="ECO:0000256" key="1">
    <source>
        <dbReference type="PROSITE-ProRule" id="PRU00285"/>
    </source>
</evidence>
<dbReference type="PANTHER" id="PTHR11527">
    <property type="entry name" value="HEAT-SHOCK PROTEIN 20 FAMILY MEMBER"/>
    <property type="match status" value="1"/>
</dbReference>
<reference evidence="4 5" key="1">
    <citation type="submission" date="2019-03" db="EMBL/GenBank/DDBJ databases">
        <title>Genomic Encyclopedia of Type Strains, Phase IV (KMG-IV): sequencing the most valuable type-strain genomes for metagenomic binning, comparative biology and taxonomic classification.</title>
        <authorList>
            <person name="Goeker M."/>
        </authorList>
    </citation>
    <scope>NUCLEOTIDE SEQUENCE [LARGE SCALE GENOMIC DNA]</scope>
    <source>
        <strain evidence="4 5">DSM 103428</strain>
    </source>
</reference>
<proteinExistence type="inferred from homology"/>
<dbReference type="Pfam" id="PF11154">
    <property type="entry name" value="DUF2934"/>
    <property type="match status" value="1"/>
</dbReference>
<protein>
    <submittedName>
        <fullName evidence="4">HSP20 family molecular chaperone IbpA</fullName>
    </submittedName>
</protein>
<organism evidence="4 5">
    <name type="scientific">Acidipila rosea</name>
    <dbReference type="NCBI Taxonomy" id="768535"/>
    <lineage>
        <taxon>Bacteria</taxon>
        <taxon>Pseudomonadati</taxon>
        <taxon>Acidobacteriota</taxon>
        <taxon>Terriglobia</taxon>
        <taxon>Terriglobales</taxon>
        <taxon>Acidobacteriaceae</taxon>
        <taxon>Acidipila</taxon>
    </lineage>
</organism>
<evidence type="ECO:0000313" key="5">
    <source>
        <dbReference type="Proteomes" id="UP000295210"/>
    </source>
</evidence>
<dbReference type="Proteomes" id="UP000295210">
    <property type="component" value="Unassembled WGS sequence"/>
</dbReference>
<dbReference type="InterPro" id="IPR002068">
    <property type="entry name" value="A-crystallin/Hsp20_dom"/>
</dbReference>
<accession>A0A4R1L407</accession>
<dbReference type="Gene3D" id="2.60.40.790">
    <property type="match status" value="1"/>
</dbReference>
<keyword evidence="5" id="KW-1185">Reference proteome</keyword>
<dbReference type="InterPro" id="IPR008978">
    <property type="entry name" value="HSP20-like_chaperone"/>
</dbReference>
<comment type="caution">
    <text evidence="4">The sequence shown here is derived from an EMBL/GenBank/DDBJ whole genome shotgun (WGS) entry which is preliminary data.</text>
</comment>